<feature type="binding site" evidence="7">
    <location>
        <position position="145"/>
    </location>
    <ligand>
        <name>substrate</name>
    </ligand>
</feature>
<comment type="similarity">
    <text evidence="1 10">Belongs to the glycosyl hydrolase 4 family.</text>
</comment>
<evidence type="ECO:0000256" key="2">
    <source>
        <dbReference type="ARBA" id="ARBA00022723"/>
    </source>
</evidence>
<sequence>MKLTVLGGGGVRSPFLAKSIAYNAHRIGVSEVVFLDNDSEKLAVYGAIAQGVFERIRGDIRFRLTDDAQEALRDANYIITTLRIGGEAGRIDDERIALNHQVLGQETTGAGGFAMAMRSIPAIVDYCRLIEKISAPDAVLFNFTNPSGMVTEAIIKSGFTRRVYGICDAPSEFIRELAELLECTENALSVDCYGLNHLSWFRNVQVNGKDVMPQLLSDPRLYRDTCMKYFSPALVALSDNQLLNEYLYYYYYREQAITAILAAGETRGEQIATINQRMMADLSAIDIPNQLEHAFTVYFAHYLARENSYMQRESSQGKVKEREMLTLQQFIEQPDTGGYAGVAIDILEAVNSGQNKRVVVSMQNNDTLDFLHPEDVIEISCELNSEGIRPIKMRDIPDTQKNLIARVKEYERLAVTAILNGDRMLAIKALMVHPLVNSFSLATTLVDEYLQAHSQYTGHWR</sequence>
<evidence type="ECO:0000256" key="1">
    <source>
        <dbReference type="ARBA" id="ARBA00010141"/>
    </source>
</evidence>
<dbReference type="EMBL" id="LR134117">
    <property type="protein sequence ID" value="VDZ64269.1"/>
    <property type="molecule type" value="Genomic_DNA"/>
</dbReference>
<dbReference type="SUPFAM" id="SSF56327">
    <property type="entry name" value="LDH C-terminal domain-like"/>
    <property type="match status" value="1"/>
</dbReference>
<keyword evidence="8" id="KW-0170">Cobalt</keyword>
<feature type="binding site" evidence="8">
    <location>
        <position position="167"/>
    </location>
    <ligand>
        <name>Mn(2+)</name>
        <dbReference type="ChEBI" id="CHEBI:29035"/>
    </ligand>
</feature>
<dbReference type="InterPro" id="IPR036291">
    <property type="entry name" value="NAD(P)-bd_dom_sf"/>
</dbReference>
<evidence type="ECO:0000256" key="8">
    <source>
        <dbReference type="PIRSR" id="PIRSR601088-3"/>
    </source>
</evidence>
<name>A0A3S4DQF7_SEROD</name>
<keyword evidence="8" id="KW-0533">Nickel</keyword>
<keyword evidence="2 8" id="KW-0479">Metal-binding</keyword>
<protein>
    <submittedName>
        <fullName evidence="12">6-phospho-beta-glucosidase BglT</fullName>
        <ecNumber evidence="12">3.2.1.86</ecNumber>
    </submittedName>
</protein>
<dbReference type="InterPro" id="IPR015955">
    <property type="entry name" value="Lactate_DH/Glyco_Ohase_4_C"/>
</dbReference>
<dbReference type="Proteomes" id="UP000281391">
    <property type="component" value="Chromosome"/>
</dbReference>
<dbReference type="EC" id="3.2.1.86" evidence="12"/>
<keyword evidence="4 10" id="KW-0520">NAD</keyword>
<dbReference type="SUPFAM" id="SSF51735">
    <property type="entry name" value="NAD(P)-binding Rossmann-fold domains"/>
    <property type="match status" value="1"/>
</dbReference>
<dbReference type="GO" id="GO:0046872">
    <property type="term" value="F:metal ion binding"/>
    <property type="evidence" value="ECO:0007669"/>
    <property type="project" value="UniProtKB-KW"/>
</dbReference>
<proteinExistence type="inferred from homology"/>
<evidence type="ECO:0000256" key="4">
    <source>
        <dbReference type="ARBA" id="ARBA00023027"/>
    </source>
</evidence>
<dbReference type="PANTHER" id="PTHR32092:SF5">
    <property type="entry name" value="6-PHOSPHO-BETA-GLUCOSIDASE"/>
    <property type="match status" value="1"/>
</dbReference>
<keyword evidence="6 10" id="KW-0326">Glycosidase</keyword>
<keyword evidence="3 10" id="KW-0378">Hydrolase</keyword>
<dbReference type="InterPro" id="IPR001088">
    <property type="entry name" value="Glyco_hydro_4"/>
</dbReference>
<dbReference type="GO" id="GO:0008706">
    <property type="term" value="F:6-phospho-beta-glucosidase activity"/>
    <property type="evidence" value="ECO:0007669"/>
    <property type="project" value="UniProtKB-EC"/>
</dbReference>
<dbReference type="PRINTS" id="PR00732">
    <property type="entry name" value="GLHYDRLASE4"/>
</dbReference>
<dbReference type="Gene3D" id="3.40.50.720">
    <property type="entry name" value="NAD(P)-binding Rossmann-like Domain"/>
    <property type="match status" value="1"/>
</dbReference>
<dbReference type="GO" id="GO:0016616">
    <property type="term" value="F:oxidoreductase activity, acting on the CH-OH group of donors, NAD or NADP as acceptor"/>
    <property type="evidence" value="ECO:0007669"/>
    <property type="project" value="InterPro"/>
</dbReference>
<evidence type="ECO:0000256" key="5">
    <source>
        <dbReference type="ARBA" id="ARBA00023211"/>
    </source>
</evidence>
<accession>A0A3S4DQF7</accession>
<dbReference type="AlphaFoldDB" id="A0A3S4DQF7"/>
<evidence type="ECO:0000256" key="10">
    <source>
        <dbReference type="RuleBase" id="RU361152"/>
    </source>
</evidence>
<reference evidence="12 13" key="1">
    <citation type="submission" date="2018-12" db="EMBL/GenBank/DDBJ databases">
        <authorList>
            <consortium name="Pathogen Informatics"/>
        </authorList>
    </citation>
    <scope>NUCLEOTIDE SEQUENCE [LARGE SCALE GENOMIC DNA]</scope>
    <source>
        <strain evidence="12 13">NCTC11214</strain>
    </source>
</reference>
<feature type="binding site" evidence="7">
    <location>
        <position position="90"/>
    </location>
    <ligand>
        <name>substrate</name>
    </ligand>
</feature>
<evidence type="ECO:0000256" key="6">
    <source>
        <dbReference type="ARBA" id="ARBA00023295"/>
    </source>
</evidence>
<dbReference type="Gene3D" id="3.90.110.10">
    <property type="entry name" value="Lactate dehydrogenase/glycoside hydrolase, family 4, C-terminal"/>
    <property type="match status" value="1"/>
</dbReference>
<dbReference type="RefSeq" id="WP_004964197.1">
    <property type="nucleotide sequence ID" value="NZ_JAEKCK010000001.1"/>
</dbReference>
<dbReference type="Pfam" id="PF11975">
    <property type="entry name" value="Glyco_hydro_4C"/>
    <property type="match status" value="1"/>
</dbReference>
<evidence type="ECO:0000313" key="12">
    <source>
        <dbReference type="EMBL" id="VDZ64269.1"/>
    </source>
</evidence>
<evidence type="ECO:0000256" key="7">
    <source>
        <dbReference type="PIRSR" id="PIRSR601088-2"/>
    </source>
</evidence>
<feature type="domain" description="Glycosyl hydrolase family 4 C-terminal" evidence="11">
    <location>
        <begin position="192"/>
        <end position="436"/>
    </location>
</feature>
<dbReference type="Pfam" id="PF02056">
    <property type="entry name" value="Glyco_hydro_4"/>
    <property type="match status" value="1"/>
</dbReference>
<gene>
    <name evidence="12" type="primary">bglT</name>
    <name evidence="12" type="ORF">NCTC11214_04888</name>
</gene>
<dbReference type="GO" id="GO:0005975">
    <property type="term" value="P:carbohydrate metabolic process"/>
    <property type="evidence" value="ECO:0007669"/>
    <property type="project" value="InterPro"/>
</dbReference>
<keyword evidence="8" id="KW-0408">Iron</keyword>
<feature type="binding site" evidence="8">
    <location>
        <position position="197"/>
    </location>
    <ligand>
        <name>Mn(2+)</name>
        <dbReference type="ChEBI" id="CHEBI:29035"/>
    </ligand>
</feature>
<dbReference type="InterPro" id="IPR022616">
    <property type="entry name" value="Glyco_hydro_4_C"/>
</dbReference>
<evidence type="ECO:0000313" key="13">
    <source>
        <dbReference type="Proteomes" id="UP000281391"/>
    </source>
</evidence>
<dbReference type="PANTHER" id="PTHR32092">
    <property type="entry name" value="6-PHOSPHO-BETA-GLUCOSIDASE-RELATED"/>
    <property type="match status" value="1"/>
</dbReference>
<organism evidence="12 13">
    <name type="scientific">Serratia odorifera</name>
    <dbReference type="NCBI Taxonomy" id="618"/>
    <lineage>
        <taxon>Bacteria</taxon>
        <taxon>Pseudomonadati</taxon>
        <taxon>Pseudomonadota</taxon>
        <taxon>Gammaproteobacteria</taxon>
        <taxon>Enterobacterales</taxon>
        <taxon>Yersiniaceae</taxon>
        <taxon>Serratia</taxon>
    </lineage>
</organism>
<feature type="site" description="Increases basicity of active site Tyr" evidence="9">
    <location>
        <position position="106"/>
    </location>
</feature>
<evidence type="ECO:0000256" key="3">
    <source>
        <dbReference type="ARBA" id="ARBA00022801"/>
    </source>
</evidence>
<comment type="cofactor">
    <cofactor evidence="10">
        <name>NAD(+)</name>
        <dbReference type="ChEBI" id="CHEBI:57540"/>
    </cofactor>
    <text evidence="10">Binds 1 NAD(+) per subunit.</text>
</comment>
<keyword evidence="5 8" id="KW-0464">Manganese</keyword>
<evidence type="ECO:0000259" key="11">
    <source>
        <dbReference type="Pfam" id="PF11975"/>
    </source>
</evidence>
<evidence type="ECO:0000256" key="9">
    <source>
        <dbReference type="PIRSR" id="PIRSR601088-4"/>
    </source>
</evidence>
<dbReference type="KEGG" id="sof:NCTC11214_04888"/>